<proteinExistence type="predicted"/>
<keyword evidence="2" id="KW-1185">Reference proteome</keyword>
<accession>A0ABQ8S5D2</accession>
<evidence type="ECO:0000313" key="2">
    <source>
        <dbReference type="Proteomes" id="UP001148838"/>
    </source>
</evidence>
<dbReference type="EMBL" id="JAJSOF020000036">
    <property type="protein sequence ID" value="KAJ4429076.1"/>
    <property type="molecule type" value="Genomic_DNA"/>
</dbReference>
<dbReference type="Proteomes" id="UP001148838">
    <property type="component" value="Unassembled WGS sequence"/>
</dbReference>
<reference evidence="1 2" key="1">
    <citation type="journal article" date="2022" name="Allergy">
        <title>Genome assembly and annotation of Periplaneta americana reveal a comprehensive cockroach allergen profile.</title>
        <authorList>
            <person name="Wang L."/>
            <person name="Xiong Q."/>
            <person name="Saelim N."/>
            <person name="Wang L."/>
            <person name="Nong W."/>
            <person name="Wan A.T."/>
            <person name="Shi M."/>
            <person name="Liu X."/>
            <person name="Cao Q."/>
            <person name="Hui J.H.L."/>
            <person name="Sookrung N."/>
            <person name="Leung T.F."/>
            <person name="Tungtrongchitr A."/>
            <person name="Tsui S.K.W."/>
        </authorList>
    </citation>
    <scope>NUCLEOTIDE SEQUENCE [LARGE SCALE GENOMIC DNA]</scope>
    <source>
        <strain evidence="1">PWHHKU_190912</strain>
    </source>
</reference>
<protein>
    <submittedName>
        <fullName evidence="1">Uncharacterized protein</fullName>
    </submittedName>
</protein>
<name>A0ABQ8S5D2_PERAM</name>
<sequence length="584" mass="66833">MGTWIQSVVYYSKYFKEVVTVIDKLPETDSAACVKAVKDCLNDSRVKNDIAYITSNFSFIPASIEQLEREKQSLCSQIAIVKEAQVNIHSDLGETGKKVKNKRNNVLNKNVGFSLLEKVSRVISGESVNVPDIQSADGTEDDCRRMLGRPRKQHGMENSVMIAVEKLLSSSLLSKNLKVGIYKTVILPVVLYGCETWTLTLREEQRLRVFENKILRKIFGAKRDEVTGELRKLHNAELHTLYFSPDIIRNIKSRRLRWGGHVARMGESRNAYRVLFSKMVPFTPQEKVQYSYWLAEFEFPVTVQWRFREKYGHVAPDRHTIVQGHKHFLQNGDFQRHGGGNVSCLVLNLQSGISLAEAATDNCMKEQEAGRRQRARRRALFWLELEIQFLRDDIPQTDLKDGESILPFLPILKYHTELLIETEISTQYAEHKQIKATVTLSPSLPPHATFSPTPTLANQNAKPHCQAEVEVQSISKRLKLLPLYELKRSRKTLLSYETVLVSSRYRHLSLQNCLQLPLSARRLNLVELYIKINNFCPIQSASEVVLQTFRDDGEGHMYQFEIRNPGPEITESKVTSKNSSVVMN</sequence>
<dbReference type="PANTHER" id="PTHR47027">
    <property type="entry name" value="REVERSE TRANSCRIPTASE DOMAIN-CONTAINING PROTEIN"/>
    <property type="match status" value="1"/>
</dbReference>
<evidence type="ECO:0000313" key="1">
    <source>
        <dbReference type="EMBL" id="KAJ4429076.1"/>
    </source>
</evidence>
<gene>
    <name evidence="1" type="ORF">ANN_26077</name>
</gene>
<comment type="caution">
    <text evidence="1">The sequence shown here is derived from an EMBL/GenBank/DDBJ whole genome shotgun (WGS) entry which is preliminary data.</text>
</comment>
<dbReference type="PANTHER" id="PTHR47027:SF20">
    <property type="entry name" value="REVERSE TRANSCRIPTASE-LIKE PROTEIN WITH RNA-DIRECTED DNA POLYMERASE DOMAIN"/>
    <property type="match status" value="1"/>
</dbReference>
<organism evidence="1 2">
    <name type="scientific">Periplaneta americana</name>
    <name type="common">American cockroach</name>
    <name type="synonym">Blatta americana</name>
    <dbReference type="NCBI Taxonomy" id="6978"/>
    <lineage>
        <taxon>Eukaryota</taxon>
        <taxon>Metazoa</taxon>
        <taxon>Ecdysozoa</taxon>
        <taxon>Arthropoda</taxon>
        <taxon>Hexapoda</taxon>
        <taxon>Insecta</taxon>
        <taxon>Pterygota</taxon>
        <taxon>Neoptera</taxon>
        <taxon>Polyneoptera</taxon>
        <taxon>Dictyoptera</taxon>
        <taxon>Blattodea</taxon>
        <taxon>Blattoidea</taxon>
        <taxon>Blattidae</taxon>
        <taxon>Blattinae</taxon>
        <taxon>Periplaneta</taxon>
    </lineage>
</organism>